<keyword evidence="2" id="KW-1185">Reference proteome</keyword>
<dbReference type="EMBL" id="KN825272">
    <property type="protein sequence ID" value="KIK92507.1"/>
    <property type="molecule type" value="Genomic_DNA"/>
</dbReference>
<feature type="non-terminal residue" evidence="1">
    <location>
        <position position="89"/>
    </location>
</feature>
<evidence type="ECO:0000313" key="1">
    <source>
        <dbReference type="EMBL" id="KIK92507.1"/>
    </source>
</evidence>
<gene>
    <name evidence="1" type="ORF">PAXRUDRAFT_56872</name>
</gene>
<reference evidence="1 2" key="1">
    <citation type="submission" date="2014-04" db="EMBL/GenBank/DDBJ databases">
        <authorList>
            <consortium name="DOE Joint Genome Institute"/>
            <person name="Kuo A."/>
            <person name="Kohler A."/>
            <person name="Jargeat P."/>
            <person name="Nagy L.G."/>
            <person name="Floudas D."/>
            <person name="Copeland A."/>
            <person name="Barry K.W."/>
            <person name="Cichocki N."/>
            <person name="Veneault-Fourrey C."/>
            <person name="LaButti K."/>
            <person name="Lindquist E.A."/>
            <person name="Lipzen A."/>
            <person name="Lundell T."/>
            <person name="Morin E."/>
            <person name="Murat C."/>
            <person name="Sun H."/>
            <person name="Tunlid A."/>
            <person name="Henrissat B."/>
            <person name="Grigoriev I.V."/>
            <person name="Hibbett D.S."/>
            <person name="Martin F."/>
            <person name="Nordberg H.P."/>
            <person name="Cantor M.N."/>
            <person name="Hua S.X."/>
        </authorList>
    </citation>
    <scope>NUCLEOTIDE SEQUENCE [LARGE SCALE GENOMIC DNA]</scope>
    <source>
        <strain evidence="1 2">Ve08.2h10</strain>
    </source>
</reference>
<name>A0A0D0D6Q9_9AGAM</name>
<feature type="non-terminal residue" evidence="1">
    <location>
        <position position="1"/>
    </location>
</feature>
<sequence>SVSTETLEDFIFAGAATSKSDLSLPGTIQKAYAGPDVECWKPAVEDELLTINSNHVYETILTKFARKEGIAPITSKPVFHIKHNHTGNV</sequence>
<proteinExistence type="predicted"/>
<evidence type="ECO:0000313" key="2">
    <source>
        <dbReference type="Proteomes" id="UP000054538"/>
    </source>
</evidence>
<dbReference type="HOGENOM" id="CLU_191102_0_0_1"/>
<dbReference type="InParanoid" id="A0A0D0D6Q9"/>
<protein>
    <submittedName>
        <fullName evidence="1">Uncharacterized protein</fullName>
    </submittedName>
</protein>
<reference evidence="2" key="2">
    <citation type="submission" date="2015-01" db="EMBL/GenBank/DDBJ databases">
        <title>Evolutionary Origins and Diversification of the Mycorrhizal Mutualists.</title>
        <authorList>
            <consortium name="DOE Joint Genome Institute"/>
            <consortium name="Mycorrhizal Genomics Consortium"/>
            <person name="Kohler A."/>
            <person name="Kuo A."/>
            <person name="Nagy L.G."/>
            <person name="Floudas D."/>
            <person name="Copeland A."/>
            <person name="Barry K.W."/>
            <person name="Cichocki N."/>
            <person name="Veneault-Fourrey C."/>
            <person name="LaButti K."/>
            <person name="Lindquist E.A."/>
            <person name="Lipzen A."/>
            <person name="Lundell T."/>
            <person name="Morin E."/>
            <person name="Murat C."/>
            <person name="Riley R."/>
            <person name="Ohm R."/>
            <person name="Sun H."/>
            <person name="Tunlid A."/>
            <person name="Henrissat B."/>
            <person name="Grigoriev I.V."/>
            <person name="Hibbett D.S."/>
            <person name="Martin F."/>
        </authorList>
    </citation>
    <scope>NUCLEOTIDE SEQUENCE [LARGE SCALE GENOMIC DNA]</scope>
    <source>
        <strain evidence="2">Ve08.2h10</strain>
    </source>
</reference>
<dbReference type="STRING" id="930991.A0A0D0D6Q9"/>
<organism evidence="1 2">
    <name type="scientific">Paxillus rubicundulus Ve08.2h10</name>
    <dbReference type="NCBI Taxonomy" id="930991"/>
    <lineage>
        <taxon>Eukaryota</taxon>
        <taxon>Fungi</taxon>
        <taxon>Dikarya</taxon>
        <taxon>Basidiomycota</taxon>
        <taxon>Agaricomycotina</taxon>
        <taxon>Agaricomycetes</taxon>
        <taxon>Agaricomycetidae</taxon>
        <taxon>Boletales</taxon>
        <taxon>Paxilineae</taxon>
        <taxon>Paxillaceae</taxon>
        <taxon>Paxillus</taxon>
    </lineage>
</organism>
<dbReference type="AlphaFoldDB" id="A0A0D0D6Q9"/>
<accession>A0A0D0D6Q9</accession>
<dbReference type="Proteomes" id="UP000054538">
    <property type="component" value="Unassembled WGS sequence"/>
</dbReference>